<dbReference type="SUPFAM" id="SSF82708">
    <property type="entry name" value="R3H domain"/>
    <property type="match status" value="1"/>
</dbReference>
<dbReference type="AlphaFoldDB" id="A0A0C2RG74"/>
<evidence type="ECO:0000256" key="5">
    <source>
        <dbReference type="ARBA" id="ARBA00023316"/>
    </source>
</evidence>
<accession>A0A0C2RG74</accession>
<name>A0A0C2RG74_9BACL</name>
<evidence type="ECO:0000256" key="2">
    <source>
        <dbReference type="ARBA" id="ARBA00022884"/>
    </source>
</evidence>
<dbReference type="OrthoDB" id="9794483at2"/>
<organism evidence="8 9">
    <name type="scientific">Jeotgalibacillus soli</name>
    <dbReference type="NCBI Taxonomy" id="889306"/>
    <lineage>
        <taxon>Bacteria</taxon>
        <taxon>Bacillati</taxon>
        <taxon>Bacillota</taxon>
        <taxon>Bacilli</taxon>
        <taxon>Bacillales</taxon>
        <taxon>Caryophanaceae</taxon>
        <taxon>Jeotgalibacillus</taxon>
    </lineage>
</organism>
<dbReference type="InterPro" id="IPR015946">
    <property type="entry name" value="KH_dom-like_a/b"/>
</dbReference>
<dbReference type="SMART" id="SM00393">
    <property type="entry name" value="R3H"/>
    <property type="match status" value="1"/>
</dbReference>
<feature type="domain" description="R3H" evidence="7">
    <location>
        <begin position="140"/>
        <end position="206"/>
    </location>
</feature>
<comment type="subcellular location">
    <subcellularLocation>
        <location evidence="6">Cytoplasm</location>
    </subcellularLocation>
</comment>
<keyword evidence="2 6" id="KW-0694">RNA-binding</keyword>
<evidence type="ECO:0000256" key="4">
    <source>
        <dbReference type="ARBA" id="ARBA00023186"/>
    </source>
</evidence>
<proteinExistence type="inferred from homology"/>
<keyword evidence="5 6" id="KW-0961">Cell wall biogenesis/degradation</keyword>
<dbReference type="RefSeq" id="WP_041086277.1">
    <property type="nucleotide sequence ID" value="NZ_JXRP01000009.1"/>
</dbReference>
<dbReference type="CDD" id="cd02644">
    <property type="entry name" value="R3H_jag"/>
    <property type="match status" value="1"/>
</dbReference>
<comment type="subunit">
    <text evidence="6">Forms a complex with KhpA.</text>
</comment>
<dbReference type="GO" id="GO:0071555">
    <property type="term" value="P:cell wall organization"/>
    <property type="evidence" value="ECO:0007669"/>
    <property type="project" value="UniProtKB-KW"/>
</dbReference>
<dbReference type="STRING" id="889306.KP78_06680"/>
<comment type="similarity">
    <text evidence="6">Belongs to the KhpB RNA-binding protein family.</text>
</comment>
<dbReference type="Pfam" id="PF13083">
    <property type="entry name" value="KH_KhpA-B"/>
    <property type="match status" value="1"/>
</dbReference>
<dbReference type="Gene3D" id="3.30.300.20">
    <property type="match status" value="1"/>
</dbReference>
<dbReference type="SMART" id="SM01245">
    <property type="entry name" value="Jag_N"/>
    <property type="match status" value="1"/>
</dbReference>
<dbReference type="GO" id="GO:0005737">
    <property type="term" value="C:cytoplasm"/>
    <property type="evidence" value="ECO:0007669"/>
    <property type="project" value="UniProtKB-SubCell"/>
</dbReference>
<feature type="region of interest" description="Jag_N domain" evidence="6">
    <location>
        <begin position="5"/>
        <end position="55"/>
    </location>
</feature>
<evidence type="ECO:0000313" key="8">
    <source>
        <dbReference type="EMBL" id="KIL49200.1"/>
    </source>
</evidence>
<evidence type="ECO:0000313" key="9">
    <source>
        <dbReference type="Proteomes" id="UP000031938"/>
    </source>
</evidence>
<dbReference type="GO" id="GO:0003723">
    <property type="term" value="F:RNA binding"/>
    <property type="evidence" value="ECO:0007669"/>
    <property type="project" value="UniProtKB-UniRule"/>
</dbReference>
<comment type="function">
    <text evidence="6">A probable RNA chaperone. Forms a complex with KhpA which binds to cellular RNA and controls its expression. Plays a role in peptidoglycan (PG) homeostasis and cell length regulation.</text>
</comment>
<dbReference type="NCBIfam" id="NF041568">
    <property type="entry name" value="Jag_EloR"/>
    <property type="match status" value="1"/>
</dbReference>
<comment type="caution">
    <text evidence="8">The sequence shown here is derived from an EMBL/GenBank/DDBJ whole genome shotgun (WGS) entry which is preliminary data.</text>
</comment>
<dbReference type="Gene3D" id="3.30.30.80">
    <property type="entry name" value="probable RNA-binding protein from clostridium symbiosum atcc 14940"/>
    <property type="match status" value="1"/>
</dbReference>
<keyword evidence="4 6" id="KW-0143">Chaperone</keyword>
<dbReference type="GO" id="GO:0009252">
    <property type="term" value="P:peptidoglycan biosynthetic process"/>
    <property type="evidence" value="ECO:0007669"/>
    <property type="project" value="UniProtKB-UniRule"/>
</dbReference>
<dbReference type="InterPro" id="IPR038008">
    <property type="entry name" value="Jag_KH"/>
</dbReference>
<dbReference type="PANTHER" id="PTHR35800">
    <property type="entry name" value="PROTEIN JAG"/>
    <property type="match status" value="1"/>
</dbReference>
<dbReference type="GO" id="GO:0008360">
    <property type="term" value="P:regulation of cell shape"/>
    <property type="evidence" value="ECO:0007669"/>
    <property type="project" value="UniProtKB-KW"/>
</dbReference>
<evidence type="ECO:0000256" key="3">
    <source>
        <dbReference type="ARBA" id="ARBA00022960"/>
    </source>
</evidence>
<dbReference type="EMBL" id="JXRP01000009">
    <property type="protein sequence ID" value="KIL49200.1"/>
    <property type="molecule type" value="Genomic_DNA"/>
</dbReference>
<dbReference type="InterPro" id="IPR001374">
    <property type="entry name" value="R3H_dom"/>
</dbReference>
<comment type="domain">
    <text evidence="6">Has an N-terminal Jag-N domain and 2 RNA-binding domains (KH and R3H).</text>
</comment>
<dbReference type="Pfam" id="PF01424">
    <property type="entry name" value="R3H"/>
    <property type="match status" value="1"/>
</dbReference>
<dbReference type="InterPro" id="IPR036867">
    <property type="entry name" value="R3H_dom_sf"/>
</dbReference>
<protein>
    <recommendedName>
        <fullName evidence="6">RNA-binding protein KhpB</fullName>
    </recommendedName>
    <alternativeName>
        <fullName evidence="6">RNA-binding protein EloR</fullName>
    </alternativeName>
</protein>
<dbReference type="Gene3D" id="3.30.1370.50">
    <property type="entry name" value="R3H-like domain"/>
    <property type="match status" value="1"/>
</dbReference>
<keyword evidence="3 6" id="KW-0133">Cell shape</keyword>
<dbReference type="Proteomes" id="UP000031938">
    <property type="component" value="Unassembled WGS sequence"/>
</dbReference>
<dbReference type="InterPro" id="IPR034079">
    <property type="entry name" value="R3H_KhpB"/>
</dbReference>
<dbReference type="CDD" id="cd02414">
    <property type="entry name" value="KH-II_Jag"/>
    <property type="match status" value="1"/>
</dbReference>
<dbReference type="PATRIC" id="fig|889306.3.peg.667"/>
<evidence type="ECO:0000256" key="6">
    <source>
        <dbReference type="HAMAP-Rule" id="MF_00867"/>
    </source>
</evidence>
<dbReference type="PROSITE" id="PS51061">
    <property type="entry name" value="R3H"/>
    <property type="match status" value="1"/>
</dbReference>
<sequence length="206" mass="23544">MTEITTTGATVEEAVAEALVQLNIQKERAEVTVIDPGKKGFLGLFGSRQAIVKVIKRKDAIEEVDQYLKNISLHMGLSLQTSVKKEGKIVHFQLESDKIALLIGKRGQTLNALQYLAQLVANQHAEHYMTVMLNAEQYRERRQETLEQLAEKTAEQAVRTNRPVKLEPMPSYERKIIHNVLSYRRDIETQSEGTEPYRYLIIQPKK</sequence>
<dbReference type="InterPro" id="IPR032782">
    <property type="entry name" value="KhpB_N"/>
</dbReference>
<keyword evidence="1 6" id="KW-0963">Cytoplasm</keyword>
<reference evidence="8 9" key="1">
    <citation type="submission" date="2015-01" db="EMBL/GenBank/DDBJ databases">
        <title>Genome sequencing of Jeotgalibacillus soli.</title>
        <authorList>
            <person name="Goh K.M."/>
            <person name="Chan K.-G."/>
            <person name="Yaakop A.S."/>
            <person name="Ee R."/>
            <person name="Gan H.M."/>
            <person name="Chan C.S."/>
        </authorList>
    </citation>
    <scope>NUCLEOTIDE SEQUENCE [LARGE SCALE GENOMIC DNA]</scope>
    <source>
        <strain evidence="8 9">P9</strain>
    </source>
</reference>
<evidence type="ECO:0000259" key="7">
    <source>
        <dbReference type="PROSITE" id="PS51061"/>
    </source>
</evidence>
<dbReference type="HAMAP" id="MF_00867">
    <property type="entry name" value="KhpB"/>
    <property type="match status" value="1"/>
</dbReference>
<dbReference type="PANTHER" id="PTHR35800:SF1">
    <property type="entry name" value="RNA-BINDING PROTEIN KHPB"/>
    <property type="match status" value="1"/>
</dbReference>
<gene>
    <name evidence="6" type="primary">khpB</name>
    <name evidence="6" type="synonym">eloR</name>
    <name evidence="8" type="ORF">KP78_06680</name>
</gene>
<keyword evidence="9" id="KW-1185">Reference proteome</keyword>
<evidence type="ECO:0000256" key="1">
    <source>
        <dbReference type="ARBA" id="ARBA00022490"/>
    </source>
</evidence>
<dbReference type="InterPro" id="IPR038247">
    <property type="entry name" value="Jag_N_dom_sf"/>
</dbReference>
<dbReference type="InterPro" id="IPR039247">
    <property type="entry name" value="KhpB"/>
</dbReference>
<dbReference type="Pfam" id="PF14804">
    <property type="entry name" value="Jag_N"/>
    <property type="match status" value="1"/>
</dbReference>